<dbReference type="SMART" id="SM00267">
    <property type="entry name" value="GGDEF"/>
    <property type="match status" value="1"/>
</dbReference>
<dbReference type="PANTHER" id="PTHR46663">
    <property type="entry name" value="DIGUANYLATE CYCLASE DGCT-RELATED"/>
    <property type="match status" value="1"/>
</dbReference>
<dbReference type="Pfam" id="PF00990">
    <property type="entry name" value="GGDEF"/>
    <property type="match status" value="1"/>
</dbReference>
<dbReference type="InterPro" id="IPR006189">
    <property type="entry name" value="CHASE_dom"/>
</dbReference>
<dbReference type="Pfam" id="PF03924">
    <property type="entry name" value="CHASE"/>
    <property type="match status" value="1"/>
</dbReference>
<keyword evidence="5 6" id="KW-0472">Membrane</keyword>
<dbReference type="OrthoDB" id="9812260at2"/>
<dbReference type="InterPro" id="IPR042240">
    <property type="entry name" value="CHASE_sf"/>
</dbReference>
<dbReference type="PROSITE" id="PS50887">
    <property type="entry name" value="GGDEF"/>
    <property type="match status" value="1"/>
</dbReference>
<organism evidence="9 10">
    <name type="scientific">Pseudidiomarina gelatinasegens</name>
    <dbReference type="NCBI Taxonomy" id="2487740"/>
    <lineage>
        <taxon>Bacteria</taxon>
        <taxon>Pseudomonadati</taxon>
        <taxon>Pseudomonadota</taxon>
        <taxon>Gammaproteobacteria</taxon>
        <taxon>Alteromonadales</taxon>
        <taxon>Idiomarinaceae</taxon>
        <taxon>Pseudidiomarina</taxon>
    </lineage>
</organism>
<gene>
    <name evidence="9" type="ORF">EGC76_04965</name>
</gene>
<feature type="domain" description="GGDEF" evidence="8">
    <location>
        <begin position="322"/>
        <end position="446"/>
    </location>
</feature>
<sequence>MFTTKARRIAFIIAVLSSLLLALIAVEYFHALNKDRVRAQQLSELQSEFTGLRADLESELNAAIYGAWGVASYLTSHPNSDVADWLVPAQTVVDDNPIIRNLAIAPNNVISFVYPLTGNEVIIGYNYDEIPDQRDVVRRAQETHKAILAGPVDLLQGGQGVIYRIPIFSHGNGMEEYWGVLAVVIDINVLFHAVGIDALMEKYEIALQGRDGKGADGDVFWGTDQVFANADFKERVRFPNGYWLIALATDASQNGGFWERQRVRLIGYPYVIALYIMLFTLFVWYRTSYSEAMLDPLTNVSNRRMVMERLQTLVHLYDRHPTPFAVVVVDIDRFKRINDDFGHQAGDLVLKSLAQRMLTHTRATDTVARIGGDEFLVVLMGIDNEKVVAEQCEKLAEVIAAPIRYKSEDIKVSASLGYALFPANGKTLDALIHSADSKMYKSKRKS</sequence>
<evidence type="ECO:0000256" key="4">
    <source>
        <dbReference type="ARBA" id="ARBA00022989"/>
    </source>
</evidence>
<dbReference type="NCBIfam" id="TIGR00254">
    <property type="entry name" value="GGDEF"/>
    <property type="match status" value="1"/>
</dbReference>
<dbReference type="Gene3D" id="3.30.70.270">
    <property type="match status" value="1"/>
</dbReference>
<dbReference type="InterPro" id="IPR000160">
    <property type="entry name" value="GGDEF_dom"/>
</dbReference>
<evidence type="ECO:0000256" key="1">
    <source>
        <dbReference type="ARBA" id="ARBA00001946"/>
    </source>
</evidence>
<evidence type="ECO:0000256" key="5">
    <source>
        <dbReference type="ARBA" id="ARBA00023136"/>
    </source>
</evidence>
<evidence type="ECO:0000313" key="9">
    <source>
        <dbReference type="EMBL" id="RWU11615.1"/>
    </source>
</evidence>
<evidence type="ECO:0000256" key="2">
    <source>
        <dbReference type="ARBA" id="ARBA00004370"/>
    </source>
</evidence>
<dbReference type="Proteomes" id="UP000288789">
    <property type="component" value="Unassembled WGS sequence"/>
</dbReference>
<dbReference type="EMBL" id="RSFE01000003">
    <property type="protein sequence ID" value="RWU11615.1"/>
    <property type="molecule type" value="Genomic_DNA"/>
</dbReference>
<feature type="transmembrane region" description="Helical" evidence="6">
    <location>
        <begin position="265"/>
        <end position="285"/>
    </location>
</feature>
<keyword evidence="4 6" id="KW-1133">Transmembrane helix</keyword>
<feature type="domain" description="CHASE" evidence="7">
    <location>
        <begin position="106"/>
        <end position="246"/>
    </location>
</feature>
<dbReference type="GO" id="GO:0016020">
    <property type="term" value="C:membrane"/>
    <property type="evidence" value="ECO:0007669"/>
    <property type="project" value="UniProtKB-SubCell"/>
</dbReference>
<dbReference type="CDD" id="cd01949">
    <property type="entry name" value="GGDEF"/>
    <property type="match status" value="1"/>
</dbReference>
<evidence type="ECO:0000313" key="10">
    <source>
        <dbReference type="Proteomes" id="UP000288789"/>
    </source>
</evidence>
<evidence type="ECO:0000259" key="8">
    <source>
        <dbReference type="PROSITE" id="PS50887"/>
    </source>
</evidence>
<dbReference type="RefSeq" id="WP_128351904.1">
    <property type="nucleotide sequence ID" value="NZ_RSFE01000003.1"/>
</dbReference>
<dbReference type="FunFam" id="3.30.70.270:FF:000001">
    <property type="entry name" value="Diguanylate cyclase domain protein"/>
    <property type="match status" value="1"/>
</dbReference>
<comment type="caution">
    <text evidence="9">The sequence shown here is derived from an EMBL/GenBank/DDBJ whole genome shotgun (WGS) entry which is preliminary data.</text>
</comment>
<name>A0A451GET5_9GAMM</name>
<dbReference type="AlphaFoldDB" id="A0A451GET5"/>
<accession>A0A451GET5</accession>
<dbReference type="InterPro" id="IPR043128">
    <property type="entry name" value="Rev_trsase/Diguanyl_cyclase"/>
</dbReference>
<evidence type="ECO:0000256" key="6">
    <source>
        <dbReference type="SAM" id="Phobius"/>
    </source>
</evidence>
<evidence type="ECO:0000256" key="3">
    <source>
        <dbReference type="ARBA" id="ARBA00022692"/>
    </source>
</evidence>
<dbReference type="InterPro" id="IPR052163">
    <property type="entry name" value="DGC-Regulatory_Protein"/>
</dbReference>
<dbReference type="PROSITE" id="PS50839">
    <property type="entry name" value="CHASE"/>
    <property type="match status" value="1"/>
</dbReference>
<keyword evidence="3 6" id="KW-0812">Transmembrane</keyword>
<dbReference type="SMART" id="SM01079">
    <property type="entry name" value="CHASE"/>
    <property type="match status" value="1"/>
</dbReference>
<dbReference type="GO" id="GO:0007165">
    <property type="term" value="P:signal transduction"/>
    <property type="evidence" value="ECO:0007669"/>
    <property type="project" value="UniProtKB-ARBA"/>
</dbReference>
<dbReference type="PANTHER" id="PTHR46663:SF2">
    <property type="entry name" value="GGDEF DOMAIN-CONTAINING PROTEIN"/>
    <property type="match status" value="1"/>
</dbReference>
<protein>
    <submittedName>
        <fullName evidence="9">Sensor domain-containing diguanylate cyclase</fullName>
    </submittedName>
</protein>
<dbReference type="InterPro" id="IPR029787">
    <property type="entry name" value="Nucleotide_cyclase"/>
</dbReference>
<comment type="subcellular location">
    <subcellularLocation>
        <location evidence="2">Membrane</location>
    </subcellularLocation>
</comment>
<proteinExistence type="predicted"/>
<dbReference type="Gene3D" id="3.30.450.350">
    <property type="entry name" value="CHASE domain"/>
    <property type="match status" value="1"/>
</dbReference>
<comment type="cofactor">
    <cofactor evidence="1">
        <name>Mg(2+)</name>
        <dbReference type="ChEBI" id="CHEBI:18420"/>
    </cofactor>
</comment>
<keyword evidence="10" id="KW-1185">Reference proteome</keyword>
<dbReference type="GO" id="GO:0003824">
    <property type="term" value="F:catalytic activity"/>
    <property type="evidence" value="ECO:0007669"/>
    <property type="project" value="UniProtKB-ARBA"/>
</dbReference>
<reference evidence="9 10" key="1">
    <citation type="submission" date="2018-12" db="EMBL/GenBank/DDBJ databases">
        <authorList>
            <person name="Li A."/>
            <person name="Zhang M."/>
            <person name="Zhu H."/>
        </authorList>
    </citation>
    <scope>NUCLEOTIDE SEQUENCE [LARGE SCALE GENOMIC DNA]</scope>
    <source>
        <strain evidence="9 10">R04H25</strain>
    </source>
</reference>
<evidence type="ECO:0000259" key="7">
    <source>
        <dbReference type="PROSITE" id="PS50839"/>
    </source>
</evidence>
<dbReference type="SUPFAM" id="SSF55073">
    <property type="entry name" value="Nucleotide cyclase"/>
    <property type="match status" value="1"/>
</dbReference>